<dbReference type="AlphaFoldDB" id="A0A344PH20"/>
<sequence length="143" mass="14737">MQSSCTPPASRGARAGLAARAPAARLAALMPQLPDHEILRAPEIGTAMVRGRMGGTGDAFNLGEVTVTRASVRLADGAVGHGYVQGRDRGHALRAAILDALGTGAEPILAALAAEEEQRRAARAARAAATKVEFFTLVRGEDA</sequence>
<dbReference type="KEGG" id="pars:DRW48_02315"/>
<name>A0A344PH20_9RHOB</name>
<dbReference type="Proteomes" id="UP000252023">
    <property type="component" value="Chromosome"/>
</dbReference>
<proteinExistence type="predicted"/>
<dbReference type="GO" id="GO:0016829">
    <property type="term" value="F:lyase activity"/>
    <property type="evidence" value="ECO:0007669"/>
    <property type="project" value="UniProtKB-KW"/>
</dbReference>
<dbReference type="InterPro" id="IPR009609">
    <property type="entry name" value="Phosphonate_metab_PhnG"/>
</dbReference>
<dbReference type="OrthoDB" id="530475at2"/>
<keyword evidence="1" id="KW-0456">Lyase</keyword>
<dbReference type="GO" id="GO:0019634">
    <property type="term" value="P:organic phosphonate metabolic process"/>
    <property type="evidence" value="ECO:0007669"/>
    <property type="project" value="InterPro"/>
</dbReference>
<dbReference type="NCBIfam" id="TIGR03293">
    <property type="entry name" value="PhnG_redo"/>
    <property type="match status" value="1"/>
</dbReference>
<accession>A0A344PH20</accession>
<protein>
    <submittedName>
        <fullName evidence="1">Phosphonate C-P lyase system protein PhnG</fullName>
    </submittedName>
</protein>
<evidence type="ECO:0000313" key="1">
    <source>
        <dbReference type="EMBL" id="AXC48675.1"/>
    </source>
</evidence>
<dbReference type="RefSeq" id="WP_114074994.1">
    <property type="nucleotide sequence ID" value="NZ_CP030918.1"/>
</dbReference>
<keyword evidence="2" id="KW-1185">Reference proteome</keyword>
<organism evidence="1 2">
    <name type="scientific">Paracoccus suum</name>
    <dbReference type="NCBI Taxonomy" id="2259340"/>
    <lineage>
        <taxon>Bacteria</taxon>
        <taxon>Pseudomonadati</taxon>
        <taxon>Pseudomonadota</taxon>
        <taxon>Alphaproteobacteria</taxon>
        <taxon>Rhodobacterales</taxon>
        <taxon>Paracoccaceae</taxon>
        <taxon>Paracoccus</taxon>
    </lineage>
</organism>
<dbReference type="Pfam" id="PF06754">
    <property type="entry name" value="PhnG"/>
    <property type="match status" value="1"/>
</dbReference>
<reference evidence="2" key="1">
    <citation type="submission" date="2018-07" db="EMBL/GenBank/DDBJ databases">
        <title>Genome sequencing of Paracoccus sp. SC2-6.</title>
        <authorList>
            <person name="Heo J."/>
            <person name="Kim S.-J."/>
            <person name="Kwon S.-W."/>
        </authorList>
    </citation>
    <scope>NUCLEOTIDE SEQUENCE [LARGE SCALE GENOMIC DNA]</scope>
    <source>
        <strain evidence="2">SC2-6</strain>
    </source>
</reference>
<evidence type="ECO:0000313" key="2">
    <source>
        <dbReference type="Proteomes" id="UP000252023"/>
    </source>
</evidence>
<gene>
    <name evidence="1" type="primary">phnG</name>
    <name evidence="1" type="ORF">DRW48_02315</name>
</gene>
<dbReference type="EMBL" id="CP030918">
    <property type="protein sequence ID" value="AXC48675.1"/>
    <property type="molecule type" value="Genomic_DNA"/>
</dbReference>
<dbReference type="GO" id="GO:0015716">
    <property type="term" value="P:organic phosphonate transport"/>
    <property type="evidence" value="ECO:0007669"/>
    <property type="project" value="InterPro"/>
</dbReference>